<dbReference type="EMBL" id="MRCE01000033">
    <property type="protein sequence ID" value="OKH33020.1"/>
    <property type="molecule type" value="Genomic_DNA"/>
</dbReference>
<feature type="domain" description="Filamentous haemagglutinin FhaB/tRNA nuclease CdiA-like TPS" evidence="2">
    <location>
        <begin position="67"/>
        <end position="179"/>
    </location>
</feature>
<gene>
    <name evidence="3" type="ORF">NIES2119_24270</name>
</gene>
<dbReference type="InterPro" id="IPR008638">
    <property type="entry name" value="FhaB/CdiA-like_TPS"/>
</dbReference>
<evidence type="ECO:0000256" key="1">
    <source>
        <dbReference type="SAM" id="MobiDB-lite"/>
    </source>
</evidence>
<dbReference type="SMART" id="SM00912">
    <property type="entry name" value="Haemagg_act"/>
    <property type="match status" value="1"/>
</dbReference>
<proteinExistence type="predicted"/>
<protein>
    <recommendedName>
        <fullName evidence="2">Filamentous haemagglutinin FhaB/tRNA nuclease CdiA-like TPS domain-containing protein</fullName>
    </recommendedName>
</protein>
<name>A0A1U7I9A8_9CYAN</name>
<dbReference type="InterPro" id="IPR011050">
    <property type="entry name" value="Pectin_lyase_fold/virulence"/>
</dbReference>
<sequence>MGLFIKYNFTNLVIISYFSLKMLNKMQTNSGQRFGWWLSQLGYLTVSGIALSTQMSLAQVIPDNTLGNERSVVTPSVIKDLPSDRINGGAVRGNNLFHSFQEFNVNAGRGVYFTNPDGVARILTRVTGNNVSQILGTLGVLGNADLFLINPNGIIFGRDARLDLNGSFIGSTASKIRFADGLEFSATNPQAAPLLSVNVPVGLQYGTNPGRIINQSTDEDTNLDPIRQDYPIPRFRVAPGRTLALIGGDVLFEGGTMGASEGRIELGSVGDNSFVGLSQIPQGWALNYDQVQNFGDINLTQNAVIDTSGQRGGDIQVRARNLTLSEGAVIYYLQEGSQMGGNIDITTTESVELIGGINPFFFVPGIPAYTQIVAFTQGNATGATGNLTIKTRRLTLRDGAFIGITAIGNGDAGNVTVLASELVELIGVDLEDPFFASGIFSQAVPDTGSIDNTIPIGSGGNITIETQRLLIQDGGLIASSTFTAGQAGNVTIKAAESVELIGTNPDSGLSGGITTGVEVDSLTGIRGTGNGGNLTIQTRRLLVQGGGQIASSTRADGNAGDLIIDASDSVELIGTALVADAELGSSGLFVSAELGFDGEEGATGNVGNLTVNTRRLLVQDGGRISADNFGTGKGGDVTINSRELRMETGGTVRANSFGEGSGGMLTVNAENVRISGNRILGDELINSGLFVSGEGSGAAGSLEVNAASVELNNTARLAADSSAGSGNIRVQARDLLVLRDRSQISTNSTGQEPGGNINLTTNNIVAIGNSDITANATNSQGGRVSINAIGIFGLQYQLAQTPNSDITATGGSPELSGVVEINSPEVDVTSGLVYLPTNVINIAGLIAQAACTSEQAESSSFVVTGRGGLPPNPALPATNEVVTAEWARATNSNQNTRLQDNNNTSSNSQTPVRKNHEQIVEAQGWIVAADGRVVLTAGGVTAAPYSLGLIHPGCDVLPVKK</sequence>
<organism evidence="3 4">
    <name type="scientific">[Phormidium ambiguum] IAM M-71</name>
    <dbReference type="NCBI Taxonomy" id="454136"/>
    <lineage>
        <taxon>Bacteria</taxon>
        <taxon>Bacillati</taxon>
        <taxon>Cyanobacteriota</taxon>
        <taxon>Cyanophyceae</taxon>
        <taxon>Oscillatoriophycideae</taxon>
        <taxon>Aerosakkonematales</taxon>
        <taxon>Aerosakkonemataceae</taxon>
        <taxon>Floridanema</taxon>
    </lineage>
</organism>
<evidence type="ECO:0000313" key="4">
    <source>
        <dbReference type="Proteomes" id="UP000185860"/>
    </source>
</evidence>
<accession>A0A1U7I9A8</accession>
<dbReference type="STRING" id="454136.NIES2119_24270"/>
<comment type="caution">
    <text evidence="3">The sequence shown here is derived from an EMBL/GenBank/DDBJ whole genome shotgun (WGS) entry which is preliminary data.</text>
</comment>
<dbReference type="NCBIfam" id="TIGR01901">
    <property type="entry name" value="adhes_NPXG"/>
    <property type="match status" value="1"/>
</dbReference>
<dbReference type="Gene3D" id="2.160.20.10">
    <property type="entry name" value="Single-stranded right-handed beta-helix, Pectin lyase-like"/>
    <property type="match status" value="2"/>
</dbReference>
<dbReference type="InterPro" id="IPR012334">
    <property type="entry name" value="Pectin_lyas_fold"/>
</dbReference>
<dbReference type="OrthoDB" id="502085at2"/>
<evidence type="ECO:0000313" key="3">
    <source>
        <dbReference type="EMBL" id="OKH33020.1"/>
    </source>
</evidence>
<dbReference type="Pfam" id="PF05860">
    <property type="entry name" value="TPS"/>
    <property type="match status" value="1"/>
</dbReference>
<evidence type="ECO:0000259" key="2">
    <source>
        <dbReference type="SMART" id="SM00912"/>
    </source>
</evidence>
<dbReference type="Proteomes" id="UP000185860">
    <property type="component" value="Unassembled WGS sequence"/>
</dbReference>
<feature type="compositionally biased region" description="Polar residues" evidence="1">
    <location>
        <begin position="891"/>
        <end position="900"/>
    </location>
</feature>
<dbReference type="SUPFAM" id="SSF51126">
    <property type="entry name" value="Pectin lyase-like"/>
    <property type="match status" value="2"/>
</dbReference>
<reference evidence="3 4" key="1">
    <citation type="submission" date="2016-11" db="EMBL/GenBank/DDBJ databases">
        <title>Draft Genome Sequences of Nine Cyanobacterial Strains from Diverse Habitats.</title>
        <authorList>
            <person name="Zhu T."/>
            <person name="Hou S."/>
            <person name="Lu X."/>
            <person name="Hess W.R."/>
        </authorList>
    </citation>
    <scope>NUCLEOTIDE SEQUENCE [LARGE SCALE GENOMIC DNA]</scope>
    <source>
        <strain evidence="3 4">IAM M-71</strain>
    </source>
</reference>
<dbReference type="AlphaFoldDB" id="A0A1U7I9A8"/>
<feature type="region of interest" description="Disordered" evidence="1">
    <location>
        <begin position="891"/>
        <end position="914"/>
    </location>
</feature>